<name>A0A4R2LIS0_9GAMM</name>
<dbReference type="InterPro" id="IPR021730">
    <property type="entry name" value="YdbH"/>
</dbReference>
<evidence type="ECO:0000313" key="1">
    <source>
        <dbReference type="EMBL" id="TCO83045.1"/>
    </source>
</evidence>
<sequence>MTPPAPRGHARPRRRRWYLPAALAALLAAGAVLAPPGLGWLAGRALRDAGFAVAELDIDHLAPSGARATLDLGAAGHIARIELDYGLRDLLAGRVEAVRLDGVQLRLTQDAAGSFGLAGRTPPGPSAAVVLPALPARHVTLSAATVTLERAGAPSLDVPLALTLEPAADGTTRIEGRLGPVADATAQLAGTFDADGRLALTLEAGVDDAGALAARLGRREPLSGALRLRVQVAGRPGGPPASVAVALDGQGLGWGDWLQDGRLAAHGRFDLGEGGRYAWRADAPLSLELVPGPALRAHLPPALAREPLRLALQPTAADAALFDVTADGGALRGSARTALTLGRAGLGGTLGLRWQGGRLELDLVDGEIGLPDVAMAGSGLALHLGVATAAPRPVDGTLRIDALHSTARPALHAPLRLDGRLDGALDDTLALHLDLDALAGRAQARLEARHTFADGRGEARLRSARLELAPDTLPLPALLPALAGQVRSARGTTALDLRYAWSADGTRERAEWLLQDLDLDTPLLRARRINAVLRADRLLPLRIPRGQTIAIAALDAGLALHDGELEFALDDDRLQLLRAGFDWAGGRLRVAPFTTRLGAREYRLDVEAQDLDLGELFALVSLPGLSAEGRIHGRLPVRLRADGRLAVADGRLAADAPGRIRYRPETPPSFLAEGQAAIALQALTDFRYTALSLGLDGDSGGEMRLQLALRGANPDFHGGHPVAFNLNLSGALASILQRSLESYRLPDSVREQIEQYGRSP</sequence>
<dbReference type="Pfam" id="PF11739">
    <property type="entry name" value="YdbH-like"/>
    <property type="match status" value="1"/>
</dbReference>
<evidence type="ECO:0000313" key="2">
    <source>
        <dbReference type="Proteomes" id="UP000295765"/>
    </source>
</evidence>
<gene>
    <name evidence="1" type="ORF">EV699_10390</name>
</gene>
<organism evidence="1 2">
    <name type="scientific">Plasticicumulans lactativorans</name>
    <dbReference type="NCBI Taxonomy" id="1133106"/>
    <lineage>
        <taxon>Bacteria</taxon>
        <taxon>Pseudomonadati</taxon>
        <taxon>Pseudomonadota</taxon>
        <taxon>Gammaproteobacteria</taxon>
        <taxon>Candidatus Competibacteraceae</taxon>
        <taxon>Plasticicumulans</taxon>
    </lineage>
</organism>
<keyword evidence="2" id="KW-1185">Reference proteome</keyword>
<proteinExistence type="predicted"/>
<protein>
    <submittedName>
        <fullName evidence="1">Dicarboxylate transport</fullName>
    </submittedName>
</protein>
<comment type="caution">
    <text evidence="1">The sequence shown here is derived from an EMBL/GenBank/DDBJ whole genome shotgun (WGS) entry which is preliminary data.</text>
</comment>
<dbReference type="EMBL" id="SLWY01000003">
    <property type="protein sequence ID" value="TCO83045.1"/>
    <property type="molecule type" value="Genomic_DNA"/>
</dbReference>
<dbReference type="OrthoDB" id="9759996at2"/>
<dbReference type="AlphaFoldDB" id="A0A4R2LIS0"/>
<accession>A0A4R2LIS0</accession>
<dbReference type="RefSeq" id="WP_132538722.1">
    <property type="nucleotide sequence ID" value="NZ_SLWY01000003.1"/>
</dbReference>
<dbReference type="Proteomes" id="UP000295765">
    <property type="component" value="Unassembled WGS sequence"/>
</dbReference>
<reference evidence="1 2" key="1">
    <citation type="submission" date="2019-03" db="EMBL/GenBank/DDBJ databases">
        <title>Genomic Encyclopedia of Type Strains, Phase IV (KMG-IV): sequencing the most valuable type-strain genomes for metagenomic binning, comparative biology and taxonomic classification.</title>
        <authorList>
            <person name="Goeker M."/>
        </authorList>
    </citation>
    <scope>NUCLEOTIDE SEQUENCE [LARGE SCALE GENOMIC DNA]</scope>
    <source>
        <strain evidence="1 2">DSM 25287</strain>
    </source>
</reference>